<dbReference type="EMBL" id="AE001437">
    <property type="protein sequence ID" value="AAK81021.1"/>
    <property type="molecule type" value="Genomic_DNA"/>
</dbReference>
<reference evidence="3 4" key="1">
    <citation type="journal article" date="2001" name="J. Bacteriol.">
        <title>Genome sequence and comparative analysis of the solvent-producing bacterium Clostridium acetobutylicum.</title>
        <authorList>
            <person name="Nolling J."/>
            <person name="Breton G."/>
            <person name="Omelchenko M.V."/>
            <person name="Makarova K.S."/>
            <person name="Zeng Q."/>
            <person name="Gibson R."/>
            <person name="Lee H.M."/>
            <person name="Dubois J."/>
            <person name="Qiu D."/>
            <person name="Hitti J."/>
            <person name="Wolf Y.I."/>
            <person name="Tatusov R.L."/>
            <person name="Sabathe F."/>
            <person name="Doucette-Stamm L."/>
            <person name="Soucaille P."/>
            <person name="Daly M.J."/>
            <person name="Bennett G.N."/>
            <person name="Koonin E.V."/>
            <person name="Smith D.R."/>
        </authorList>
    </citation>
    <scope>NUCLEOTIDE SEQUENCE [LARGE SCALE GENOMIC DNA]</scope>
    <source>
        <strain evidence="4">ATCC 824 / DSM 792 / JCM 1419 / LMG 5710 / VKM B-1787</strain>
    </source>
</reference>
<dbReference type="RefSeq" id="WP_010966362.1">
    <property type="nucleotide sequence ID" value="NC_003030.1"/>
</dbReference>
<dbReference type="HOGENOM" id="CLU_053345_3_0_9"/>
<sequence>MKKFIWAIILFTLSWCCLPNTCSAQILLKPKEGIPYNPLSIVKDDKVEKNLYDEKVDSVQVFNPDGNSIYITNNDINLMAQVVYAESCSEPYEGKVAVASVILNRLQNPEFPKSIGDVIKQKYAFSCIRDGKIEVTPNQECYNAVMDALHGKDPTPKAMYFYNPRISTSSWMNNIQKENVKVIGNHVFFKTYKE</sequence>
<dbReference type="AlphaFoldDB" id="Q97EM9"/>
<evidence type="ECO:0000259" key="2">
    <source>
        <dbReference type="Pfam" id="PF07486"/>
    </source>
</evidence>
<evidence type="ECO:0000313" key="3">
    <source>
        <dbReference type="EMBL" id="AAK81021.1"/>
    </source>
</evidence>
<dbReference type="PIR" id="B97279">
    <property type="entry name" value="B97279"/>
</dbReference>
<dbReference type="Gene3D" id="1.10.10.2520">
    <property type="entry name" value="Cell wall hydrolase SleB, domain 1"/>
    <property type="match status" value="1"/>
</dbReference>
<proteinExistence type="predicted"/>
<feature type="chain" id="PRO_5004324411" evidence="1">
    <location>
        <begin position="25"/>
        <end position="194"/>
    </location>
</feature>
<feature type="signal peptide" evidence="1">
    <location>
        <begin position="1"/>
        <end position="24"/>
    </location>
</feature>
<dbReference type="OrthoDB" id="9785345at2"/>
<dbReference type="InterPro" id="IPR011105">
    <property type="entry name" value="Cell_wall_hydrolase_SleB"/>
</dbReference>
<dbReference type="InterPro" id="IPR042047">
    <property type="entry name" value="SleB_dom1"/>
</dbReference>
<dbReference type="GO" id="GO:0016787">
    <property type="term" value="F:hydrolase activity"/>
    <property type="evidence" value="ECO:0007669"/>
    <property type="project" value="InterPro"/>
</dbReference>
<feature type="domain" description="Cell wall hydrolase SleB" evidence="2">
    <location>
        <begin position="89"/>
        <end position="189"/>
    </location>
</feature>
<dbReference type="Pfam" id="PF07486">
    <property type="entry name" value="Hydrolase_2"/>
    <property type="match status" value="1"/>
</dbReference>
<keyword evidence="4" id="KW-1185">Reference proteome</keyword>
<accession>Q97EM9</accession>
<name>Q97EM9_CLOAB</name>
<dbReference type="Gene3D" id="6.20.240.60">
    <property type="match status" value="1"/>
</dbReference>
<evidence type="ECO:0000256" key="1">
    <source>
        <dbReference type="SAM" id="SignalP"/>
    </source>
</evidence>
<dbReference type="KEGG" id="cac:CA_C3081"/>
<dbReference type="PATRIC" id="fig|272562.8.peg.3264"/>
<gene>
    <name evidence="3" type="ordered locus">CA_C3081</name>
</gene>
<keyword evidence="1" id="KW-0732">Signal</keyword>
<dbReference type="STRING" id="272562.CA_C3081"/>
<protein>
    <submittedName>
        <fullName evidence="3">Spore-cortex-lytic enzyme, SLEB</fullName>
    </submittedName>
</protein>
<dbReference type="Proteomes" id="UP000000814">
    <property type="component" value="Chromosome"/>
</dbReference>
<dbReference type="GeneID" id="44999568"/>
<evidence type="ECO:0000313" key="4">
    <source>
        <dbReference type="Proteomes" id="UP000000814"/>
    </source>
</evidence>
<dbReference type="eggNOG" id="COG3773">
    <property type="taxonomic scope" value="Bacteria"/>
</dbReference>
<organism evidence="3 4">
    <name type="scientific">Clostridium acetobutylicum (strain ATCC 824 / DSM 792 / JCM 1419 / IAM 19013 / LMG 5710 / NBRC 13948 / NRRL B-527 / VKM B-1787 / 2291 / W)</name>
    <dbReference type="NCBI Taxonomy" id="272562"/>
    <lineage>
        <taxon>Bacteria</taxon>
        <taxon>Bacillati</taxon>
        <taxon>Bacillota</taxon>
        <taxon>Clostridia</taxon>
        <taxon>Eubacteriales</taxon>
        <taxon>Clostridiaceae</taxon>
        <taxon>Clostridium</taxon>
    </lineage>
</organism>